<evidence type="ECO:0000313" key="2">
    <source>
        <dbReference type="EMBL" id="CAA9405857.1"/>
    </source>
</evidence>
<sequence>MERADASQTADLHLRNLSMGLFPQLGHRFMTRWHQTFAGSEHAWGGVVVGPGGQVVAVALVTTDQPAHTAEILREHRTALLRAGTAGLVRHPRALVTFLRTRVLRYLRRIVRGGRPDTPPSARSEPREIVGVVHVLVTAEQVRERGLAAALLGAAESWARQRGTTVLALVTDYPEQPAAHTAADVYDRLGWERTAVRHRDGRRIAEYRRHLVADAAGGDESRSTSG</sequence>
<dbReference type="InterPro" id="IPR016181">
    <property type="entry name" value="Acyl_CoA_acyltransferase"/>
</dbReference>
<dbReference type="InterPro" id="IPR000182">
    <property type="entry name" value="GNAT_dom"/>
</dbReference>
<protein>
    <recommendedName>
        <fullName evidence="1">N-acetyltransferase domain-containing protein</fullName>
    </recommendedName>
</protein>
<dbReference type="AlphaFoldDB" id="A0A6J4PAY1"/>
<accession>A0A6J4PAY1</accession>
<dbReference type="EMBL" id="CADCUY010000235">
    <property type="protein sequence ID" value="CAA9405857.1"/>
    <property type="molecule type" value="Genomic_DNA"/>
</dbReference>
<dbReference type="GO" id="GO:0016747">
    <property type="term" value="F:acyltransferase activity, transferring groups other than amino-acyl groups"/>
    <property type="evidence" value="ECO:0007669"/>
    <property type="project" value="InterPro"/>
</dbReference>
<dbReference type="Pfam" id="PF00583">
    <property type="entry name" value="Acetyltransf_1"/>
    <property type="match status" value="1"/>
</dbReference>
<evidence type="ECO:0000259" key="1">
    <source>
        <dbReference type="PROSITE" id="PS51186"/>
    </source>
</evidence>
<dbReference type="Gene3D" id="3.40.630.30">
    <property type="match status" value="1"/>
</dbReference>
<organism evidence="2">
    <name type="scientific">uncultured Quadrisphaera sp</name>
    <dbReference type="NCBI Taxonomy" id="904978"/>
    <lineage>
        <taxon>Bacteria</taxon>
        <taxon>Bacillati</taxon>
        <taxon>Actinomycetota</taxon>
        <taxon>Actinomycetes</taxon>
        <taxon>Kineosporiales</taxon>
        <taxon>Kineosporiaceae</taxon>
        <taxon>Quadrisphaera</taxon>
        <taxon>environmental samples</taxon>
    </lineage>
</organism>
<proteinExistence type="predicted"/>
<reference evidence="2" key="1">
    <citation type="submission" date="2020-02" db="EMBL/GenBank/DDBJ databases">
        <authorList>
            <person name="Meier V. D."/>
        </authorList>
    </citation>
    <scope>NUCLEOTIDE SEQUENCE</scope>
    <source>
        <strain evidence="2">AVDCRST_MAG35</strain>
    </source>
</reference>
<dbReference type="PROSITE" id="PS51186">
    <property type="entry name" value="GNAT"/>
    <property type="match status" value="1"/>
</dbReference>
<gene>
    <name evidence="2" type="ORF">AVDCRST_MAG35-1156</name>
</gene>
<name>A0A6J4PAY1_9ACTN</name>
<feature type="domain" description="N-acetyltransferase" evidence="1">
    <location>
        <begin position="56"/>
        <end position="214"/>
    </location>
</feature>
<dbReference type="SUPFAM" id="SSF55729">
    <property type="entry name" value="Acyl-CoA N-acyltransferases (Nat)"/>
    <property type="match status" value="1"/>
</dbReference>